<evidence type="ECO:0000313" key="2">
    <source>
        <dbReference type="EMBL" id="KAK0670879.1"/>
    </source>
</evidence>
<keyword evidence="3" id="KW-1185">Reference proteome</keyword>
<sequence length="273" mass="29832">MSAMSNNRGPGLSVEKRVAALTIEQCRAVVINLAQRLDVLEIVITKMLRKASISLHQLRPGCELMRRIAAAKEFQPQGLLAPDLDKHLVDLKVESIVKQLPELVIDLTGDLTIDLTEDDAPNLAKSQVHDLSGLTTCLSDKQFRDLVLELAHNPATAALTQYRLWAAGLGWMAPGSQGLAVAPRMITRMVVSKSVSCSSRNQNGLPPRPLSVGPEKKPSHVRKAVKSGRVNKVARARLTDTQPRSQTKSSTGTKNVDMMEEIWQHAMSGPSKK</sequence>
<evidence type="ECO:0000313" key="3">
    <source>
        <dbReference type="Proteomes" id="UP001174997"/>
    </source>
</evidence>
<organism evidence="2 3">
    <name type="scientific">Cercophora samala</name>
    <dbReference type="NCBI Taxonomy" id="330535"/>
    <lineage>
        <taxon>Eukaryota</taxon>
        <taxon>Fungi</taxon>
        <taxon>Dikarya</taxon>
        <taxon>Ascomycota</taxon>
        <taxon>Pezizomycotina</taxon>
        <taxon>Sordariomycetes</taxon>
        <taxon>Sordariomycetidae</taxon>
        <taxon>Sordariales</taxon>
        <taxon>Lasiosphaeriaceae</taxon>
        <taxon>Cercophora</taxon>
    </lineage>
</organism>
<protein>
    <submittedName>
        <fullName evidence="2">Uncharacterized protein</fullName>
    </submittedName>
</protein>
<name>A0AA40DEN5_9PEZI</name>
<feature type="region of interest" description="Disordered" evidence="1">
    <location>
        <begin position="197"/>
        <end position="256"/>
    </location>
</feature>
<accession>A0AA40DEN5</accession>
<gene>
    <name evidence="2" type="ORF">QBC41DRAFT_301068</name>
</gene>
<reference evidence="2" key="1">
    <citation type="submission" date="2023-06" db="EMBL/GenBank/DDBJ databases">
        <title>Genome-scale phylogeny and comparative genomics of the fungal order Sordariales.</title>
        <authorList>
            <consortium name="Lawrence Berkeley National Laboratory"/>
            <person name="Hensen N."/>
            <person name="Bonometti L."/>
            <person name="Westerberg I."/>
            <person name="Brannstrom I.O."/>
            <person name="Guillou S."/>
            <person name="Cros-Aarteil S."/>
            <person name="Calhoun S."/>
            <person name="Haridas S."/>
            <person name="Kuo A."/>
            <person name="Mondo S."/>
            <person name="Pangilinan J."/>
            <person name="Riley R."/>
            <person name="Labutti K."/>
            <person name="Andreopoulos B."/>
            <person name="Lipzen A."/>
            <person name="Chen C."/>
            <person name="Yanf M."/>
            <person name="Daum C."/>
            <person name="Ng V."/>
            <person name="Clum A."/>
            <person name="Steindorff A."/>
            <person name="Ohm R."/>
            <person name="Martin F."/>
            <person name="Silar P."/>
            <person name="Natvig D."/>
            <person name="Lalanne C."/>
            <person name="Gautier V."/>
            <person name="Ament-Velasquez S.L."/>
            <person name="Kruys A."/>
            <person name="Hutchinson M.I."/>
            <person name="Powell A.J."/>
            <person name="Barry K."/>
            <person name="Miller A.N."/>
            <person name="Grigoriev I.V."/>
            <person name="Debuchy R."/>
            <person name="Gladieux P."/>
            <person name="Thoren M.H."/>
            <person name="Johannesson H."/>
        </authorList>
    </citation>
    <scope>NUCLEOTIDE SEQUENCE</scope>
    <source>
        <strain evidence="2">CBS 307.81</strain>
    </source>
</reference>
<feature type="compositionally biased region" description="Polar residues" evidence="1">
    <location>
        <begin position="239"/>
        <end position="254"/>
    </location>
</feature>
<comment type="caution">
    <text evidence="2">The sequence shown here is derived from an EMBL/GenBank/DDBJ whole genome shotgun (WGS) entry which is preliminary data.</text>
</comment>
<dbReference type="AlphaFoldDB" id="A0AA40DEN5"/>
<evidence type="ECO:0000256" key="1">
    <source>
        <dbReference type="SAM" id="MobiDB-lite"/>
    </source>
</evidence>
<dbReference type="EMBL" id="JAULSY010000026">
    <property type="protein sequence ID" value="KAK0670879.1"/>
    <property type="molecule type" value="Genomic_DNA"/>
</dbReference>
<proteinExistence type="predicted"/>
<dbReference type="Proteomes" id="UP001174997">
    <property type="component" value="Unassembled WGS sequence"/>
</dbReference>